<dbReference type="GO" id="GO:0005886">
    <property type="term" value="C:plasma membrane"/>
    <property type="evidence" value="ECO:0007669"/>
    <property type="project" value="UniProtKB-SubCell"/>
</dbReference>
<evidence type="ECO:0000313" key="9">
    <source>
        <dbReference type="Proteomes" id="UP000279673"/>
    </source>
</evidence>
<dbReference type="PANTHER" id="PTHR33452:SF1">
    <property type="entry name" value="INNER MEMBRANE PROTEIN YPHA-RELATED"/>
    <property type="match status" value="1"/>
</dbReference>
<evidence type="ECO:0000256" key="2">
    <source>
        <dbReference type="ARBA" id="ARBA00006679"/>
    </source>
</evidence>
<dbReference type="InterPro" id="IPR051907">
    <property type="entry name" value="DoxX-like_oxidoreductase"/>
</dbReference>
<accession>A0A421BQ32</accession>
<evidence type="ECO:0000256" key="4">
    <source>
        <dbReference type="ARBA" id="ARBA00022692"/>
    </source>
</evidence>
<evidence type="ECO:0000256" key="1">
    <source>
        <dbReference type="ARBA" id="ARBA00004651"/>
    </source>
</evidence>
<evidence type="ECO:0000256" key="3">
    <source>
        <dbReference type="ARBA" id="ARBA00022475"/>
    </source>
</evidence>
<name>A0A421BQ32_9RHOB</name>
<evidence type="ECO:0000256" key="5">
    <source>
        <dbReference type="ARBA" id="ARBA00022989"/>
    </source>
</evidence>
<dbReference type="Pfam" id="PF07681">
    <property type="entry name" value="DoxX"/>
    <property type="match status" value="1"/>
</dbReference>
<comment type="caution">
    <text evidence="8">The sequence shown here is derived from an EMBL/GenBank/DDBJ whole genome shotgun (WGS) entry which is preliminary data.</text>
</comment>
<dbReference type="AlphaFoldDB" id="A0A421BQ32"/>
<evidence type="ECO:0000313" key="8">
    <source>
        <dbReference type="EMBL" id="RLL65036.1"/>
    </source>
</evidence>
<protein>
    <submittedName>
        <fullName evidence="8">DoxX family protein</fullName>
    </submittedName>
</protein>
<keyword evidence="5 7" id="KW-1133">Transmembrane helix</keyword>
<proteinExistence type="inferred from homology"/>
<dbReference type="PANTHER" id="PTHR33452">
    <property type="entry name" value="OXIDOREDUCTASE CATD-RELATED"/>
    <property type="match status" value="1"/>
</dbReference>
<dbReference type="Proteomes" id="UP000279673">
    <property type="component" value="Unassembled WGS sequence"/>
</dbReference>
<dbReference type="EMBL" id="RCHI01000007">
    <property type="protein sequence ID" value="RLL65036.1"/>
    <property type="molecule type" value="Genomic_DNA"/>
</dbReference>
<sequence length="190" mass="20432">MADLFPLSRERLVLPFLAPFYAGIAEPAGWAVFRIVIGGTLIYEGWPKIVAPLAQSGFVEALGFHPGWLFSPLLAAMQFFGGMLIAVGLLTRPIALANAVMLLITLWFHYTHPYGEAFLTAEGIAYLRDNAGLLTDAGAARLLKDGGAAFLEQVQEKAYLASLFWAAGAALIAAFGGGAWSIDRKLGREF</sequence>
<comment type="subcellular location">
    <subcellularLocation>
        <location evidence="1">Cell membrane</location>
        <topology evidence="1">Multi-pass membrane protein</topology>
    </subcellularLocation>
</comment>
<evidence type="ECO:0000256" key="6">
    <source>
        <dbReference type="ARBA" id="ARBA00023136"/>
    </source>
</evidence>
<dbReference type="RefSeq" id="WP_121533164.1">
    <property type="nucleotide sequence ID" value="NZ_RCHI01000007.1"/>
</dbReference>
<evidence type="ECO:0000256" key="7">
    <source>
        <dbReference type="SAM" id="Phobius"/>
    </source>
</evidence>
<organism evidence="8 9">
    <name type="scientific">Paenirhodobacter hankyongi</name>
    <dbReference type="NCBI Taxonomy" id="2294033"/>
    <lineage>
        <taxon>Bacteria</taxon>
        <taxon>Pseudomonadati</taxon>
        <taxon>Pseudomonadota</taxon>
        <taxon>Alphaproteobacteria</taxon>
        <taxon>Rhodobacterales</taxon>
        <taxon>Rhodobacter group</taxon>
        <taxon>Paenirhodobacter</taxon>
    </lineage>
</organism>
<feature type="transmembrane region" description="Helical" evidence="7">
    <location>
        <begin position="68"/>
        <end position="87"/>
    </location>
</feature>
<feature type="transmembrane region" description="Helical" evidence="7">
    <location>
        <begin position="12"/>
        <end position="37"/>
    </location>
</feature>
<feature type="transmembrane region" description="Helical" evidence="7">
    <location>
        <begin position="94"/>
        <end position="110"/>
    </location>
</feature>
<keyword evidence="3" id="KW-1003">Cell membrane</keyword>
<dbReference type="InterPro" id="IPR032808">
    <property type="entry name" value="DoxX"/>
</dbReference>
<feature type="transmembrane region" description="Helical" evidence="7">
    <location>
        <begin position="159"/>
        <end position="182"/>
    </location>
</feature>
<keyword evidence="9" id="KW-1185">Reference proteome</keyword>
<keyword evidence="4 7" id="KW-0812">Transmembrane</keyword>
<comment type="similarity">
    <text evidence="2">Belongs to the DoxX family.</text>
</comment>
<gene>
    <name evidence="8" type="ORF">DYS74_09405</name>
</gene>
<keyword evidence="6 7" id="KW-0472">Membrane</keyword>
<reference evidence="8 9" key="1">
    <citation type="submission" date="2018-10" db="EMBL/GenBank/DDBJ databases">
        <title>Rhodobacter sp . BO-81.</title>
        <authorList>
            <person name="Im W.T."/>
        </authorList>
    </citation>
    <scope>NUCLEOTIDE SEQUENCE [LARGE SCALE GENOMIC DNA]</scope>
    <source>
        <strain evidence="8 9">BO-81</strain>
    </source>
</reference>